<keyword evidence="5" id="KW-1185">Reference proteome</keyword>
<dbReference type="InterPro" id="IPR024191">
    <property type="entry name" value="Peptidase_M61"/>
</dbReference>
<evidence type="ECO:0000313" key="4">
    <source>
        <dbReference type="EMBL" id="NEU66826.1"/>
    </source>
</evidence>
<organism evidence="4 5">
    <name type="scientific">Spirosoma agri</name>
    <dbReference type="NCBI Taxonomy" id="1987381"/>
    <lineage>
        <taxon>Bacteria</taxon>
        <taxon>Pseudomonadati</taxon>
        <taxon>Bacteroidota</taxon>
        <taxon>Cytophagia</taxon>
        <taxon>Cytophagales</taxon>
        <taxon>Cytophagaceae</taxon>
        <taxon>Spirosoma</taxon>
    </lineage>
</organism>
<keyword evidence="1" id="KW-0732">Signal</keyword>
<dbReference type="Gene3D" id="1.10.390.10">
    <property type="entry name" value="Neutral Protease Domain 2"/>
    <property type="match status" value="1"/>
</dbReference>
<dbReference type="InterPro" id="IPR040756">
    <property type="entry name" value="Peptidase_M61_N"/>
</dbReference>
<dbReference type="SUPFAM" id="SSF50156">
    <property type="entry name" value="PDZ domain-like"/>
    <property type="match status" value="1"/>
</dbReference>
<dbReference type="SUPFAM" id="SSF55486">
    <property type="entry name" value="Metalloproteases ('zincins'), catalytic domain"/>
    <property type="match status" value="1"/>
</dbReference>
<feature type="signal peptide" evidence="1">
    <location>
        <begin position="1"/>
        <end position="17"/>
    </location>
</feature>
<protein>
    <submittedName>
        <fullName evidence="4">M61 family metallopeptidase</fullName>
    </submittedName>
</protein>
<reference evidence="4 5" key="1">
    <citation type="submission" date="2020-02" db="EMBL/GenBank/DDBJ databases">
        <title>Draft genome sequence of two Spirosoma agri KCTC 52727 and Spirosoma terrae KCTC 52035.</title>
        <authorList>
            <person name="Rojas J."/>
            <person name="Ambika Manirajan B."/>
            <person name="Ratering S."/>
            <person name="Suarez C."/>
            <person name="Schnell S."/>
        </authorList>
    </citation>
    <scope>NUCLEOTIDE SEQUENCE [LARGE SCALE GENOMIC DNA]</scope>
    <source>
        <strain evidence="4 5">KCTC 52727</strain>
    </source>
</reference>
<evidence type="ECO:0000259" key="2">
    <source>
        <dbReference type="Pfam" id="PF05299"/>
    </source>
</evidence>
<accession>A0A6M0IEX0</accession>
<dbReference type="Pfam" id="PF17899">
    <property type="entry name" value="Peptidase_M61_N"/>
    <property type="match status" value="1"/>
</dbReference>
<evidence type="ECO:0000259" key="3">
    <source>
        <dbReference type="Pfam" id="PF17899"/>
    </source>
</evidence>
<sequence>MSIFAVLFLTLHLHTLAQPTTTGLAFDVTMEKPASHLYHVTLNYPNPDQETVEFKMPVWTPGYYQLMNYASHVENVRATNAAGKPLNWEKTAASTWRVYANKATVVTLSYDVKATRNFVASSYLDEHKGYISPAGLFMYVPNQLQQPVTVTIHPYSGWKPRVATGLDSLAGRTNTFTAPTFDVLYDSPMLMGNLEQLPSFTVSGIPHYFVGYNMGSFNQEQFMADLKKIVEAGAAIIGDIPYKHYTFLAIGPGGGGIEHLNSTSISFDGNGLNTPQGKLRLYLFLAHEYFHHYNVKRIRPMALGPFDYEQENRTNMLWVSEGFTVYYEYLMLRRAGLMTEDELLNALRGNLSAYENKPGHRFQSATQASYETWSDGPFGRTGDEAYKTISYYDKGPVLGMLLDFTIRHETNNKKSLDDVMRTLYQTYYQKEKRGFSDDEFRAVCEKTAGTSLNEIFAYASTVDAIDYPKYLAYAGLAIDTTLRERPDAWLGLTLREKSDSLFVSTVDWESPAWKAGVRSGALLLTLNEQRATLAAVKAIRTGEAIKLRPVQQGQTQEKTIIAEKKSERNFQISRLPNPDKRQKIILDDWLKQR</sequence>
<dbReference type="InterPro" id="IPR007963">
    <property type="entry name" value="Peptidase_M61_catalytic"/>
</dbReference>
<feature type="domain" description="Peptidase M61 catalytic" evidence="2">
    <location>
        <begin position="284"/>
        <end position="397"/>
    </location>
</feature>
<feature type="chain" id="PRO_5026826899" evidence="1">
    <location>
        <begin position="18"/>
        <end position="593"/>
    </location>
</feature>
<comment type="caution">
    <text evidence="4">The sequence shown here is derived from an EMBL/GenBank/DDBJ whole genome shotgun (WGS) entry which is preliminary data.</text>
</comment>
<feature type="domain" description="Peptidase M61 N-terminal" evidence="3">
    <location>
        <begin position="26"/>
        <end position="193"/>
    </location>
</feature>
<dbReference type="InterPro" id="IPR036034">
    <property type="entry name" value="PDZ_sf"/>
</dbReference>
<dbReference type="EMBL" id="JAAGNZ010000001">
    <property type="protein sequence ID" value="NEU66826.1"/>
    <property type="molecule type" value="Genomic_DNA"/>
</dbReference>
<dbReference type="Pfam" id="PF05299">
    <property type="entry name" value="Peptidase_M61"/>
    <property type="match status" value="1"/>
</dbReference>
<dbReference type="InterPro" id="IPR027268">
    <property type="entry name" value="Peptidase_M4/M1_CTD_sf"/>
</dbReference>
<evidence type="ECO:0000256" key="1">
    <source>
        <dbReference type="SAM" id="SignalP"/>
    </source>
</evidence>
<dbReference type="RefSeq" id="WP_164036106.1">
    <property type="nucleotide sequence ID" value="NZ_JAAGNZ010000001.1"/>
</dbReference>
<dbReference type="Gene3D" id="2.60.40.3650">
    <property type="match status" value="1"/>
</dbReference>
<proteinExistence type="predicted"/>
<gene>
    <name evidence="4" type="ORF">GK091_08020</name>
</gene>
<dbReference type="Proteomes" id="UP000477386">
    <property type="component" value="Unassembled WGS sequence"/>
</dbReference>
<evidence type="ECO:0000313" key="5">
    <source>
        <dbReference type="Proteomes" id="UP000477386"/>
    </source>
</evidence>
<dbReference type="Gene3D" id="2.30.42.10">
    <property type="match status" value="1"/>
</dbReference>
<name>A0A6M0IEX0_9BACT</name>
<dbReference type="AlphaFoldDB" id="A0A6M0IEX0"/>
<dbReference type="PIRSF" id="PIRSF016493">
    <property type="entry name" value="Glycyl_aminpptds"/>
    <property type="match status" value="1"/>
</dbReference>